<accession>A0AAN8YKE0</accession>
<keyword evidence="2" id="KW-1185">Reference proteome</keyword>
<protein>
    <submittedName>
        <fullName evidence="1">Uncharacterized protein</fullName>
    </submittedName>
</protein>
<dbReference type="Proteomes" id="UP001371456">
    <property type="component" value="Unassembled WGS sequence"/>
</dbReference>
<name>A0AAN8YKE0_SOLBU</name>
<evidence type="ECO:0000313" key="1">
    <source>
        <dbReference type="EMBL" id="KAK6792268.1"/>
    </source>
</evidence>
<sequence>MIQLQKQDSKRRKIMPEHNFVPDINLARLEEEERIAIKLLGEIAGIREILLSKKEYSDMWVDKEKVL</sequence>
<reference evidence="1 2" key="1">
    <citation type="submission" date="2024-02" db="EMBL/GenBank/DDBJ databases">
        <title>de novo genome assembly of Solanum bulbocastanum strain 11H21.</title>
        <authorList>
            <person name="Hosaka A.J."/>
        </authorList>
    </citation>
    <scope>NUCLEOTIDE SEQUENCE [LARGE SCALE GENOMIC DNA]</scope>
    <source>
        <tissue evidence="1">Young leaves</tissue>
    </source>
</reference>
<dbReference type="EMBL" id="JBANQN010000004">
    <property type="protein sequence ID" value="KAK6792268.1"/>
    <property type="molecule type" value="Genomic_DNA"/>
</dbReference>
<dbReference type="AlphaFoldDB" id="A0AAN8YKE0"/>
<comment type="caution">
    <text evidence="1">The sequence shown here is derived from an EMBL/GenBank/DDBJ whole genome shotgun (WGS) entry which is preliminary data.</text>
</comment>
<proteinExistence type="predicted"/>
<organism evidence="1 2">
    <name type="scientific">Solanum bulbocastanum</name>
    <name type="common">Wild potato</name>
    <dbReference type="NCBI Taxonomy" id="147425"/>
    <lineage>
        <taxon>Eukaryota</taxon>
        <taxon>Viridiplantae</taxon>
        <taxon>Streptophyta</taxon>
        <taxon>Embryophyta</taxon>
        <taxon>Tracheophyta</taxon>
        <taxon>Spermatophyta</taxon>
        <taxon>Magnoliopsida</taxon>
        <taxon>eudicotyledons</taxon>
        <taxon>Gunneridae</taxon>
        <taxon>Pentapetalae</taxon>
        <taxon>asterids</taxon>
        <taxon>lamiids</taxon>
        <taxon>Solanales</taxon>
        <taxon>Solanaceae</taxon>
        <taxon>Solanoideae</taxon>
        <taxon>Solaneae</taxon>
        <taxon>Solanum</taxon>
    </lineage>
</organism>
<gene>
    <name evidence="1" type="ORF">RDI58_011349</name>
</gene>
<evidence type="ECO:0000313" key="2">
    <source>
        <dbReference type="Proteomes" id="UP001371456"/>
    </source>
</evidence>